<keyword evidence="1" id="KW-1133">Transmembrane helix</keyword>
<evidence type="ECO:0008006" key="4">
    <source>
        <dbReference type="Google" id="ProtNLM"/>
    </source>
</evidence>
<feature type="transmembrane region" description="Helical" evidence="1">
    <location>
        <begin position="12"/>
        <end position="30"/>
    </location>
</feature>
<dbReference type="Proteomes" id="UP001597139">
    <property type="component" value="Unassembled WGS sequence"/>
</dbReference>
<accession>A0ABD6BV49</accession>
<dbReference type="RefSeq" id="WP_267648078.1">
    <property type="nucleotide sequence ID" value="NZ_JANHGR010000003.1"/>
</dbReference>
<gene>
    <name evidence="2" type="ORF">ACFSAU_13880</name>
</gene>
<keyword evidence="3" id="KW-1185">Reference proteome</keyword>
<evidence type="ECO:0000313" key="3">
    <source>
        <dbReference type="Proteomes" id="UP001597139"/>
    </source>
</evidence>
<feature type="transmembrane region" description="Helical" evidence="1">
    <location>
        <begin position="42"/>
        <end position="60"/>
    </location>
</feature>
<proteinExistence type="predicted"/>
<dbReference type="EMBL" id="JBHUCZ010000012">
    <property type="protein sequence ID" value="MFD1568580.1"/>
    <property type="molecule type" value="Genomic_DNA"/>
</dbReference>
<keyword evidence="1" id="KW-0472">Membrane</keyword>
<evidence type="ECO:0000256" key="1">
    <source>
        <dbReference type="SAM" id="Phobius"/>
    </source>
</evidence>
<keyword evidence="1" id="KW-0812">Transmembrane</keyword>
<protein>
    <recommendedName>
        <fullName evidence="4">Integral membrane protein</fullName>
    </recommendedName>
</protein>
<evidence type="ECO:0000313" key="2">
    <source>
        <dbReference type="EMBL" id="MFD1568580.1"/>
    </source>
</evidence>
<comment type="caution">
    <text evidence="2">The sequence shown here is derived from an EMBL/GenBank/DDBJ whole genome shotgun (WGS) entry which is preliminary data.</text>
</comment>
<feature type="transmembrane region" description="Helical" evidence="1">
    <location>
        <begin position="108"/>
        <end position="126"/>
    </location>
</feature>
<reference evidence="2 3" key="1">
    <citation type="journal article" date="2019" name="Int. J. Syst. Evol. Microbiol.">
        <title>The Global Catalogue of Microorganisms (GCM) 10K type strain sequencing project: providing services to taxonomists for standard genome sequencing and annotation.</title>
        <authorList>
            <consortium name="The Broad Institute Genomics Platform"/>
            <consortium name="The Broad Institute Genome Sequencing Center for Infectious Disease"/>
            <person name="Wu L."/>
            <person name="Ma J."/>
        </authorList>
    </citation>
    <scope>NUCLEOTIDE SEQUENCE [LARGE SCALE GENOMIC DNA]</scope>
    <source>
        <strain evidence="2 3">CGMCC 1.12859</strain>
    </source>
</reference>
<feature type="transmembrane region" description="Helical" evidence="1">
    <location>
        <begin position="72"/>
        <end position="96"/>
    </location>
</feature>
<organism evidence="2 3">
    <name type="scientific">Halolamina litorea</name>
    <dbReference type="NCBI Taxonomy" id="1515593"/>
    <lineage>
        <taxon>Archaea</taxon>
        <taxon>Methanobacteriati</taxon>
        <taxon>Methanobacteriota</taxon>
        <taxon>Stenosarchaea group</taxon>
        <taxon>Halobacteria</taxon>
        <taxon>Halobacteriales</taxon>
        <taxon>Haloferacaceae</taxon>
    </lineage>
</organism>
<dbReference type="AlphaFoldDB" id="A0ABD6BV49"/>
<sequence>MRPPSRRHLEAAGVTVGAFALFGVVTGLLPNGLYVRMVPRTPLDYLFLVLTAGFLGLYTLQRTGERHDGKTATASAALGFLAFGCPICNAVLLALFSSSALMTYFDPLRPLLGVVSVVLFAGLLYVRSQRPCEDCETSRNDERAEGVGR</sequence>
<name>A0ABD6BV49_9EURY</name>